<feature type="non-terminal residue" evidence="1">
    <location>
        <position position="74"/>
    </location>
</feature>
<dbReference type="Proteomes" id="UP000308600">
    <property type="component" value="Unassembled WGS sequence"/>
</dbReference>
<name>A0ACD3A4Y6_9AGAR</name>
<dbReference type="EMBL" id="ML208754">
    <property type="protein sequence ID" value="TFK60596.1"/>
    <property type="molecule type" value="Genomic_DNA"/>
</dbReference>
<organism evidence="1 2">
    <name type="scientific">Pluteus cervinus</name>
    <dbReference type="NCBI Taxonomy" id="181527"/>
    <lineage>
        <taxon>Eukaryota</taxon>
        <taxon>Fungi</taxon>
        <taxon>Dikarya</taxon>
        <taxon>Basidiomycota</taxon>
        <taxon>Agaricomycotina</taxon>
        <taxon>Agaricomycetes</taxon>
        <taxon>Agaricomycetidae</taxon>
        <taxon>Agaricales</taxon>
        <taxon>Pluteineae</taxon>
        <taxon>Pluteaceae</taxon>
        <taxon>Pluteus</taxon>
    </lineage>
</organism>
<proteinExistence type="predicted"/>
<reference evidence="1 2" key="1">
    <citation type="journal article" date="2019" name="Nat. Ecol. Evol.">
        <title>Megaphylogeny resolves global patterns of mushroom evolution.</title>
        <authorList>
            <person name="Varga T."/>
            <person name="Krizsan K."/>
            <person name="Foldi C."/>
            <person name="Dima B."/>
            <person name="Sanchez-Garcia M."/>
            <person name="Sanchez-Ramirez S."/>
            <person name="Szollosi G.J."/>
            <person name="Szarkandi J.G."/>
            <person name="Papp V."/>
            <person name="Albert L."/>
            <person name="Andreopoulos W."/>
            <person name="Angelini C."/>
            <person name="Antonin V."/>
            <person name="Barry K.W."/>
            <person name="Bougher N.L."/>
            <person name="Buchanan P."/>
            <person name="Buyck B."/>
            <person name="Bense V."/>
            <person name="Catcheside P."/>
            <person name="Chovatia M."/>
            <person name="Cooper J."/>
            <person name="Damon W."/>
            <person name="Desjardin D."/>
            <person name="Finy P."/>
            <person name="Geml J."/>
            <person name="Haridas S."/>
            <person name="Hughes K."/>
            <person name="Justo A."/>
            <person name="Karasinski D."/>
            <person name="Kautmanova I."/>
            <person name="Kiss B."/>
            <person name="Kocsube S."/>
            <person name="Kotiranta H."/>
            <person name="LaButti K.M."/>
            <person name="Lechner B.E."/>
            <person name="Liimatainen K."/>
            <person name="Lipzen A."/>
            <person name="Lukacs Z."/>
            <person name="Mihaltcheva S."/>
            <person name="Morgado L.N."/>
            <person name="Niskanen T."/>
            <person name="Noordeloos M.E."/>
            <person name="Ohm R.A."/>
            <person name="Ortiz-Santana B."/>
            <person name="Ovrebo C."/>
            <person name="Racz N."/>
            <person name="Riley R."/>
            <person name="Savchenko A."/>
            <person name="Shiryaev A."/>
            <person name="Soop K."/>
            <person name="Spirin V."/>
            <person name="Szebenyi C."/>
            <person name="Tomsovsky M."/>
            <person name="Tulloss R.E."/>
            <person name="Uehling J."/>
            <person name="Grigoriev I.V."/>
            <person name="Vagvolgyi C."/>
            <person name="Papp T."/>
            <person name="Martin F.M."/>
            <person name="Miettinen O."/>
            <person name="Hibbett D.S."/>
            <person name="Nagy L.G."/>
        </authorList>
    </citation>
    <scope>NUCLEOTIDE SEQUENCE [LARGE SCALE GENOMIC DNA]</scope>
    <source>
        <strain evidence="1 2">NL-1719</strain>
    </source>
</reference>
<accession>A0ACD3A4Y6</accession>
<evidence type="ECO:0000313" key="1">
    <source>
        <dbReference type="EMBL" id="TFK60596.1"/>
    </source>
</evidence>
<protein>
    <submittedName>
        <fullName evidence="1">Uncharacterized protein</fullName>
    </submittedName>
</protein>
<evidence type="ECO:0000313" key="2">
    <source>
        <dbReference type="Proteomes" id="UP000308600"/>
    </source>
</evidence>
<gene>
    <name evidence="1" type="ORF">BDN72DRAFT_744574</name>
</gene>
<keyword evidence="2" id="KW-1185">Reference proteome</keyword>
<sequence>PGVRVFAQRIKTAIMAAHDSILAARVKQTRDANRRRKMIELNLGDLVYISTRNITFPKGLARKFIPKFVGPYKI</sequence>
<feature type="non-terminal residue" evidence="1">
    <location>
        <position position="1"/>
    </location>
</feature>